<dbReference type="InterPro" id="IPR025200">
    <property type="entry name" value="PPK_C_dom2"/>
</dbReference>
<keyword evidence="3" id="KW-0808">Transferase</keyword>
<dbReference type="InterPro" id="IPR036832">
    <property type="entry name" value="PPK_N_dom_sf"/>
</dbReference>
<dbReference type="EMBL" id="CP151508">
    <property type="protein sequence ID" value="WZN63649.1"/>
    <property type="molecule type" value="Genomic_DNA"/>
</dbReference>
<dbReference type="InterPro" id="IPR003414">
    <property type="entry name" value="PP_kinase"/>
</dbReference>
<evidence type="ECO:0000259" key="9">
    <source>
        <dbReference type="Pfam" id="PF02503"/>
    </source>
</evidence>
<evidence type="ECO:0000313" key="14">
    <source>
        <dbReference type="Proteomes" id="UP001472866"/>
    </source>
</evidence>
<evidence type="ECO:0000256" key="6">
    <source>
        <dbReference type="ARBA" id="ARBA00022840"/>
    </source>
</evidence>
<feature type="region of interest" description="Disordered" evidence="8">
    <location>
        <begin position="100"/>
        <end position="132"/>
    </location>
</feature>
<feature type="domain" description="Polyphosphate kinase middle" evidence="9">
    <location>
        <begin position="276"/>
        <end position="467"/>
    </location>
</feature>
<keyword evidence="2" id="KW-0597">Phosphoprotein</keyword>
<keyword evidence="7" id="KW-0175">Coiled coil</keyword>
<dbReference type="InterPro" id="IPR036830">
    <property type="entry name" value="PP_kinase_middle_dom_sf"/>
</dbReference>
<dbReference type="Gene3D" id="3.30.870.10">
    <property type="entry name" value="Endonuclease Chain A"/>
    <property type="match status" value="2"/>
</dbReference>
<keyword evidence="14" id="KW-1185">Reference proteome</keyword>
<organism evidence="13 14">
    <name type="scientific">Chloropicon roscoffensis</name>
    <dbReference type="NCBI Taxonomy" id="1461544"/>
    <lineage>
        <taxon>Eukaryota</taxon>
        <taxon>Viridiplantae</taxon>
        <taxon>Chlorophyta</taxon>
        <taxon>Chloropicophyceae</taxon>
        <taxon>Chloropicales</taxon>
        <taxon>Chloropicaceae</taxon>
        <taxon>Chloropicon</taxon>
    </lineage>
</organism>
<dbReference type="GO" id="GO:0006799">
    <property type="term" value="P:polyphosphate biosynthetic process"/>
    <property type="evidence" value="ECO:0007669"/>
    <property type="project" value="InterPro"/>
</dbReference>
<dbReference type="PANTHER" id="PTHR30218:SF0">
    <property type="entry name" value="POLYPHOSPHATE KINASE"/>
    <property type="match status" value="1"/>
</dbReference>
<feature type="compositionally biased region" description="Low complexity" evidence="8">
    <location>
        <begin position="57"/>
        <end position="70"/>
    </location>
</feature>
<evidence type="ECO:0000256" key="4">
    <source>
        <dbReference type="ARBA" id="ARBA00022741"/>
    </source>
</evidence>
<dbReference type="Gene3D" id="1.20.58.310">
    <property type="entry name" value="Polyphosphate kinase N-terminal domain"/>
    <property type="match status" value="1"/>
</dbReference>
<dbReference type="CDD" id="cd09165">
    <property type="entry name" value="PLDc_PaPPK1_C1_like"/>
    <property type="match status" value="1"/>
</dbReference>
<dbReference type="InterPro" id="IPR024953">
    <property type="entry name" value="PP_kinase_middle"/>
</dbReference>
<feature type="region of interest" description="Disordered" evidence="8">
    <location>
        <begin position="1"/>
        <end position="87"/>
    </location>
</feature>
<feature type="domain" description="Polyphosphate kinase C-terminal" evidence="12">
    <location>
        <begin position="505"/>
        <end position="674"/>
    </location>
</feature>
<dbReference type="InterPro" id="IPR025198">
    <property type="entry name" value="PPK_N_dom"/>
</dbReference>
<evidence type="ECO:0000259" key="11">
    <source>
        <dbReference type="Pfam" id="PF13090"/>
    </source>
</evidence>
<keyword evidence="5 13" id="KW-0418">Kinase</keyword>
<evidence type="ECO:0000313" key="13">
    <source>
        <dbReference type="EMBL" id="WZN63649.1"/>
    </source>
</evidence>
<dbReference type="GO" id="GO:0009358">
    <property type="term" value="C:polyphosphate kinase complex"/>
    <property type="evidence" value="ECO:0007669"/>
    <property type="project" value="InterPro"/>
</dbReference>
<accession>A0AAX4PD56</accession>
<dbReference type="SUPFAM" id="SSF143724">
    <property type="entry name" value="PHP14-like"/>
    <property type="match status" value="1"/>
</dbReference>
<dbReference type="PANTHER" id="PTHR30218">
    <property type="entry name" value="POLYPHOSPHATE KINASE"/>
    <property type="match status" value="1"/>
</dbReference>
<gene>
    <name evidence="13" type="ORF">HKI87_08g51980</name>
</gene>
<dbReference type="CDD" id="cd09168">
    <property type="entry name" value="PLDc_PaPPK1_C2_like"/>
    <property type="match status" value="1"/>
</dbReference>
<dbReference type="SUPFAM" id="SSF56024">
    <property type="entry name" value="Phospholipase D/nuclease"/>
    <property type="match status" value="2"/>
</dbReference>
<dbReference type="GO" id="GO:0008976">
    <property type="term" value="F:polyphosphate kinase activity"/>
    <property type="evidence" value="ECO:0007669"/>
    <property type="project" value="UniProtKB-EC"/>
</dbReference>
<dbReference type="Pfam" id="PF13089">
    <property type="entry name" value="PP_kinase_N"/>
    <property type="match status" value="1"/>
</dbReference>
<feature type="domain" description="Polyphosphate kinase N-terminal" evidence="10">
    <location>
        <begin position="154"/>
        <end position="260"/>
    </location>
</feature>
<dbReference type="Pfam" id="PF17941">
    <property type="entry name" value="PP_kinase_C_1"/>
    <property type="match status" value="1"/>
</dbReference>
<evidence type="ECO:0000256" key="1">
    <source>
        <dbReference type="ARBA" id="ARBA00012960"/>
    </source>
</evidence>
<evidence type="ECO:0000256" key="8">
    <source>
        <dbReference type="SAM" id="MobiDB-lite"/>
    </source>
</evidence>
<sequence>MAAGALRGPGAGRRLPRQPRGCLSSPTTRLPKFSHAFASWRGARAAEKKGLGRASESEGVVSTSSSSSSSAEPERRQDPPPARDGSYSLASFLQEKSRAGETMLPELPRGDTSVGPDDDSSPSPSPSGLDIPYQCAEDVSGLSLDELCRSSAVYNPEISWLAFNWRVLALACSERIPLLERLTFLSITASNLDEFFAKRVGGLKKQLEASKADKLRAEEEGGLTWTPDEQLELIAENVKRLSRSQDEILRERLEPRLAEEARLRIVHNVNELSARERERLSRYFTQELELLLTPIKLDPGHPFPFLQSLSIGLAVRLRGEEEGATSYAVVAIPSTVARWIPVKVEAQAEEAEGREGGAGGGSHAFLPVEELIASHLDQLFGGWKILGAWPYRVTRNAELERHEEECEDLLEMMAEEVRERMFAPFVRLEVRAGAPADLVDLLTEELELNATRDVYHVESLLDLSDLRTLAPEAEASANALRFPRHQPVEACARQACDPARGGEESIFDAIRKQDILVHHPYESFESSTLRLLEESASDPNVLAIKTTVYRTSNDSPVIKALMKAAEARKEVAVLMELKARFDEERNVSYAQELEAAGCSVAYGLIGLKTHCKVMLVVRREVSAREALRTYVHIGTGNYNPVTAGLYSDFSLFSCDPQLGRDATDVFKHLTGMHKQEAVGGYRKLLVAQVYMRDQIAEMIDGEIEACRRGGRGAILLKVNGLDDRLLVRKLYEAARAGVRVDCVVRGMCRLRPGVMGLTENVRVVSVLGRFLEHHRVAVFHNGGDPKYFIGSADWMARNLSRRVEVAAPVGDERIKETLRDVMSSYLSDMVDAWEMLPDGTYVQPPTRTAEAGLNACLVQGGAGLPEETSRIMERSARAGTQSALVEYYSEEK</sequence>
<dbReference type="Pfam" id="PF13090">
    <property type="entry name" value="PP_kinase_C"/>
    <property type="match status" value="1"/>
</dbReference>
<name>A0AAX4PD56_9CHLO</name>
<evidence type="ECO:0000256" key="7">
    <source>
        <dbReference type="SAM" id="Coils"/>
    </source>
</evidence>
<dbReference type="NCBIfam" id="NF003921">
    <property type="entry name" value="PRK05443.2-2"/>
    <property type="match status" value="1"/>
</dbReference>
<dbReference type="AlphaFoldDB" id="A0AAX4PD56"/>
<dbReference type="InterPro" id="IPR041108">
    <property type="entry name" value="PP_kinase_C_1"/>
</dbReference>
<proteinExistence type="inferred from homology"/>
<evidence type="ECO:0000256" key="2">
    <source>
        <dbReference type="ARBA" id="ARBA00022553"/>
    </source>
</evidence>
<dbReference type="EC" id="2.7.4.1" evidence="1"/>
<feature type="coiled-coil region" evidence="7">
    <location>
        <begin position="392"/>
        <end position="419"/>
    </location>
</feature>
<evidence type="ECO:0000256" key="5">
    <source>
        <dbReference type="ARBA" id="ARBA00022777"/>
    </source>
</evidence>
<protein>
    <recommendedName>
        <fullName evidence="1">ATP-polyphosphate phosphotransferase</fullName>
        <ecNumber evidence="1">2.7.4.1</ecNumber>
    </recommendedName>
</protein>
<keyword evidence="4" id="KW-0547">Nucleotide-binding</keyword>
<dbReference type="NCBIfam" id="TIGR03705">
    <property type="entry name" value="poly_P_kin"/>
    <property type="match status" value="1"/>
</dbReference>
<dbReference type="SUPFAM" id="SSF140356">
    <property type="entry name" value="PPK N-terminal domain-like"/>
    <property type="match status" value="1"/>
</dbReference>
<evidence type="ECO:0000259" key="12">
    <source>
        <dbReference type="Pfam" id="PF17941"/>
    </source>
</evidence>
<reference evidence="13 14" key="1">
    <citation type="submission" date="2024-03" db="EMBL/GenBank/DDBJ databases">
        <title>Complete genome sequence of the green alga Chloropicon roscoffensis RCC1871.</title>
        <authorList>
            <person name="Lemieux C."/>
            <person name="Pombert J.-F."/>
            <person name="Otis C."/>
            <person name="Turmel M."/>
        </authorList>
    </citation>
    <scope>NUCLEOTIDE SEQUENCE [LARGE SCALE GENOMIC DNA]</scope>
    <source>
        <strain evidence="13 14">RCC1871</strain>
    </source>
</reference>
<evidence type="ECO:0000259" key="10">
    <source>
        <dbReference type="Pfam" id="PF13089"/>
    </source>
</evidence>
<evidence type="ECO:0000256" key="3">
    <source>
        <dbReference type="ARBA" id="ARBA00022679"/>
    </source>
</evidence>
<dbReference type="Pfam" id="PF02503">
    <property type="entry name" value="PP_kinase"/>
    <property type="match status" value="1"/>
</dbReference>
<dbReference type="Proteomes" id="UP001472866">
    <property type="component" value="Chromosome 08"/>
</dbReference>
<dbReference type="HAMAP" id="MF_00347">
    <property type="entry name" value="Polyphosphate_kinase"/>
    <property type="match status" value="1"/>
</dbReference>
<dbReference type="GO" id="GO:0005524">
    <property type="term" value="F:ATP binding"/>
    <property type="evidence" value="ECO:0007669"/>
    <property type="project" value="UniProtKB-KW"/>
</dbReference>
<dbReference type="Gene3D" id="3.30.1840.10">
    <property type="entry name" value="Polyphosphate kinase middle domain"/>
    <property type="match status" value="1"/>
</dbReference>
<keyword evidence="6" id="KW-0067">ATP-binding</keyword>
<feature type="domain" description="Polyphosphate kinase C-terminal" evidence="11">
    <location>
        <begin position="684"/>
        <end position="846"/>
    </location>
</feature>